<evidence type="ECO:0000313" key="3">
    <source>
        <dbReference type="EMBL" id="MBV6341401.1"/>
    </source>
</evidence>
<evidence type="ECO:0000256" key="2">
    <source>
        <dbReference type="SAM" id="MobiDB-lite"/>
    </source>
</evidence>
<proteinExistence type="predicted"/>
<dbReference type="SMART" id="SM00028">
    <property type="entry name" value="TPR"/>
    <property type="match status" value="3"/>
</dbReference>
<dbReference type="SUPFAM" id="SSF48452">
    <property type="entry name" value="TPR-like"/>
    <property type="match status" value="1"/>
</dbReference>
<comment type="caution">
    <text evidence="3">The sequence shown here is derived from an EMBL/GenBank/DDBJ whole genome shotgun (WGS) entry which is preliminary data.</text>
</comment>
<feature type="repeat" description="TPR" evidence="1">
    <location>
        <begin position="87"/>
        <end position="120"/>
    </location>
</feature>
<reference evidence="3 4" key="1">
    <citation type="journal article" date="2020" name="J Geophys Res Biogeosci">
        <title>Magnetotaxis as an Adaptation to Enable Bacterial Shuttling of Microbial Sulfur and Sulfur Cycling Across Aquatic Oxic#Anoxic Interfaces.</title>
        <authorList>
            <person name="Li J."/>
            <person name="Liu P."/>
            <person name="Wang J."/>
            <person name="Roberts A.P."/>
            <person name="Pan Y."/>
        </authorList>
    </citation>
    <scope>NUCLEOTIDE SEQUENCE [LARGE SCALE GENOMIC DNA]</scope>
    <source>
        <strain evidence="3 4">MYR-1_YQ</strain>
    </source>
</reference>
<dbReference type="Pfam" id="PF14559">
    <property type="entry name" value="TPR_19"/>
    <property type="match status" value="1"/>
</dbReference>
<feature type="region of interest" description="Disordered" evidence="2">
    <location>
        <begin position="134"/>
        <end position="161"/>
    </location>
</feature>
<feature type="compositionally biased region" description="Acidic residues" evidence="2">
    <location>
        <begin position="148"/>
        <end position="161"/>
    </location>
</feature>
<dbReference type="EMBL" id="JABXWD010000104">
    <property type="protein sequence ID" value="MBV6341401.1"/>
    <property type="molecule type" value="Genomic_DNA"/>
</dbReference>
<protein>
    <submittedName>
        <fullName evidence="3">Tetratricopeptide repeat protein</fullName>
    </submittedName>
</protein>
<keyword evidence="4" id="KW-1185">Reference proteome</keyword>
<dbReference type="InterPro" id="IPR019734">
    <property type="entry name" value="TPR_rpt"/>
</dbReference>
<name>A0ABS6RXQ7_9BACT</name>
<dbReference type="InterPro" id="IPR011990">
    <property type="entry name" value="TPR-like_helical_dom_sf"/>
</dbReference>
<dbReference type="Proteomes" id="UP001196980">
    <property type="component" value="Unassembled WGS sequence"/>
</dbReference>
<feature type="repeat" description="TPR" evidence="1">
    <location>
        <begin position="53"/>
        <end position="86"/>
    </location>
</feature>
<dbReference type="PROSITE" id="PS50005">
    <property type="entry name" value="TPR"/>
    <property type="match status" value="2"/>
</dbReference>
<evidence type="ECO:0000313" key="4">
    <source>
        <dbReference type="Proteomes" id="UP001196980"/>
    </source>
</evidence>
<dbReference type="Gene3D" id="1.25.40.10">
    <property type="entry name" value="Tetratricopeptide repeat domain"/>
    <property type="match status" value="1"/>
</dbReference>
<accession>A0ABS6RXQ7</accession>
<evidence type="ECO:0000256" key="1">
    <source>
        <dbReference type="PROSITE-ProRule" id="PRU00339"/>
    </source>
</evidence>
<organism evidence="3 4">
    <name type="scientific">Candidatus Magnetobacterium casense</name>
    <dbReference type="NCBI Taxonomy" id="1455061"/>
    <lineage>
        <taxon>Bacteria</taxon>
        <taxon>Pseudomonadati</taxon>
        <taxon>Nitrospirota</taxon>
        <taxon>Thermodesulfovibrionia</taxon>
        <taxon>Thermodesulfovibrionales</taxon>
        <taxon>Candidatus Magnetobacteriaceae</taxon>
        <taxon>Candidatus Magnetobacterium</taxon>
    </lineage>
</organism>
<gene>
    <name evidence="3" type="ORF">HWQ67_07370</name>
</gene>
<keyword evidence="1" id="KW-0802">TPR repeat</keyword>
<sequence>MSPKKLEKLKEQVFQKADSKLYIPLAEEYKKINMTEDAVKVLKYCISKHPSYMSARVALGKIYMEEGYVASAIEEFETVVAAIPDNLLAHKKLAQLYMATGNTTGALASLEKILILNPNDEQAQESIRDLKAQPQDEEVTTDLITASDSDDTTTDIEQDPDTEDLDAQAGIELLKQAEQEIPMTPLQQQLHDIDQYIESERFLVAVMAYNKLLKEHPDSNEIKQRRMEAIRYARLLKKDETVLIHKLDTFCKKLKEYNKA</sequence>
<dbReference type="RefSeq" id="WP_218252037.1">
    <property type="nucleotide sequence ID" value="NZ_JABXWD010000104.1"/>
</dbReference>